<gene>
    <name evidence="3" type="ORF">BGHDH14_bgh03149</name>
</gene>
<evidence type="ECO:0000256" key="2">
    <source>
        <dbReference type="SAM" id="Phobius"/>
    </source>
</evidence>
<proteinExistence type="predicted"/>
<dbReference type="Proteomes" id="UP000015441">
    <property type="component" value="Unassembled WGS sequence"/>
</dbReference>
<dbReference type="EMBL" id="CAUH01000743">
    <property type="protein sequence ID" value="CCU74945.1"/>
    <property type="molecule type" value="Genomic_DNA"/>
</dbReference>
<reference evidence="3 4" key="1">
    <citation type="journal article" date="2010" name="Science">
        <title>Genome expansion and gene loss in powdery mildew fungi reveal tradeoffs in extreme parasitism.</title>
        <authorList>
            <person name="Spanu P.D."/>
            <person name="Abbott J.C."/>
            <person name="Amselem J."/>
            <person name="Burgis T.A."/>
            <person name="Soanes D.M."/>
            <person name="Stueber K."/>
            <person name="Ver Loren van Themaat E."/>
            <person name="Brown J.K.M."/>
            <person name="Butcher S.A."/>
            <person name="Gurr S.J."/>
            <person name="Lebrun M.-H."/>
            <person name="Ridout C.J."/>
            <person name="Schulze-Lefert P."/>
            <person name="Talbot N.J."/>
            <person name="Ahmadinejad N."/>
            <person name="Ametz C."/>
            <person name="Barton G.R."/>
            <person name="Benjdia M."/>
            <person name="Bidzinski P."/>
            <person name="Bindschedler L.V."/>
            <person name="Both M."/>
            <person name="Brewer M.T."/>
            <person name="Cadle-Davidson L."/>
            <person name="Cadle-Davidson M.M."/>
            <person name="Collemare J."/>
            <person name="Cramer R."/>
            <person name="Frenkel O."/>
            <person name="Godfrey D."/>
            <person name="Harriman J."/>
            <person name="Hoede C."/>
            <person name="King B.C."/>
            <person name="Klages S."/>
            <person name="Kleemann J."/>
            <person name="Knoll D."/>
            <person name="Koti P.S."/>
            <person name="Kreplak J."/>
            <person name="Lopez-Ruiz F.J."/>
            <person name="Lu X."/>
            <person name="Maekawa T."/>
            <person name="Mahanil S."/>
            <person name="Micali C."/>
            <person name="Milgroom M.G."/>
            <person name="Montana G."/>
            <person name="Noir S."/>
            <person name="O'Connell R.J."/>
            <person name="Oberhaensli S."/>
            <person name="Parlange F."/>
            <person name="Pedersen C."/>
            <person name="Quesneville H."/>
            <person name="Reinhardt R."/>
            <person name="Rott M."/>
            <person name="Sacristan S."/>
            <person name="Schmidt S.M."/>
            <person name="Schoen M."/>
            <person name="Skamnioti P."/>
            <person name="Sommer H."/>
            <person name="Stephens A."/>
            <person name="Takahara H."/>
            <person name="Thordal-Christensen H."/>
            <person name="Vigouroux M."/>
            <person name="Wessling R."/>
            <person name="Wicker T."/>
            <person name="Panstruga R."/>
        </authorList>
    </citation>
    <scope>NUCLEOTIDE SEQUENCE [LARGE SCALE GENOMIC DNA]</scope>
    <source>
        <strain evidence="3">DH14</strain>
    </source>
</reference>
<feature type="region of interest" description="Disordered" evidence="1">
    <location>
        <begin position="495"/>
        <end position="529"/>
    </location>
</feature>
<keyword evidence="2" id="KW-0472">Membrane</keyword>
<dbReference type="InParanoid" id="N1J5B7"/>
<dbReference type="AlphaFoldDB" id="N1J5B7"/>
<dbReference type="eggNOG" id="ENOG502QS15">
    <property type="taxonomic scope" value="Eukaryota"/>
</dbReference>
<dbReference type="HOGENOM" id="CLU_030660_0_0_1"/>
<dbReference type="PANTHER" id="PTHR42055:SF1">
    <property type="entry name" value="YALI0E03476P"/>
    <property type="match status" value="1"/>
</dbReference>
<keyword evidence="4" id="KW-1185">Reference proteome</keyword>
<keyword evidence="2" id="KW-1133">Transmembrane helix</keyword>
<keyword evidence="2" id="KW-0812">Transmembrane</keyword>
<organism evidence="3 4">
    <name type="scientific">Blumeria graminis f. sp. hordei (strain DH14)</name>
    <name type="common">Barley powdery mildew</name>
    <name type="synonym">Oidium monilioides f. sp. hordei</name>
    <dbReference type="NCBI Taxonomy" id="546991"/>
    <lineage>
        <taxon>Eukaryota</taxon>
        <taxon>Fungi</taxon>
        <taxon>Dikarya</taxon>
        <taxon>Ascomycota</taxon>
        <taxon>Pezizomycotina</taxon>
        <taxon>Leotiomycetes</taxon>
        <taxon>Erysiphales</taxon>
        <taxon>Erysiphaceae</taxon>
        <taxon>Blumeria</taxon>
        <taxon>Blumeria hordei</taxon>
    </lineage>
</organism>
<evidence type="ECO:0000256" key="1">
    <source>
        <dbReference type="SAM" id="MobiDB-lite"/>
    </source>
</evidence>
<comment type="caution">
    <text evidence="3">The sequence shown here is derived from an EMBL/GenBank/DDBJ whole genome shotgun (WGS) entry which is preliminary data.</text>
</comment>
<evidence type="ECO:0000313" key="3">
    <source>
        <dbReference type="EMBL" id="CCU74945.1"/>
    </source>
</evidence>
<accession>N1J5B7</accession>
<dbReference type="OrthoDB" id="5312133at2759"/>
<dbReference type="PANTHER" id="PTHR42055">
    <property type="entry name" value="YALI0E03476P"/>
    <property type="match status" value="1"/>
</dbReference>
<name>N1J5B7_BLUG1</name>
<feature type="compositionally biased region" description="Basic and acidic residues" evidence="1">
    <location>
        <begin position="509"/>
        <end position="520"/>
    </location>
</feature>
<protein>
    <submittedName>
        <fullName evidence="3">Uncharacterized protein</fullName>
    </submittedName>
</protein>
<feature type="transmembrane region" description="Helical" evidence="2">
    <location>
        <begin position="21"/>
        <end position="38"/>
    </location>
</feature>
<sequence>MSIQKGVTGKSFPKIPPSRTIIYSAMIIFIFFTLVSYLRSPTSSMEFNNRQMPLPKLPTISTPNMLNPFRQSAHPPPIQKNSTSGDASWYSNLNWLSPFSSSVTLDENRSLLPPLPNRPPIYTYYDSSEQQDVEVSKYIEEELLLTWRRAWWAQGFNPIILGSAETTSNPRAEEFHLKEVEAALRSDLSRWLAWETMGTGIMCDYLLLPMGRYDDTLFTLLRRGEYAKLTRFENLGSGIFAGSKSDISNALKQILANRELLNAQDFIRAVSPDTFLIEPKHEVLAYYDKKTISEKYPKIANDVNGQGVKGLMMLNELMASHLHITWQNIFHQGIAVTKPLPKHMTALVEPALTVARSLATCPKSPLPSSCPPNFLRCKPCVASQPLKISTPSVFLNSSSLYTLGIVPHPHTNALLASSGREIDIAWIRRFSERDPWILAVTKDLLGTGVSGPSRVMKFKEAVASEYGAARSLWVTAENSFPQDLEWHFGFKVPSDPLSDARSETPVPGPERRPKKEHDPADGPEASEDDLRLERQLLERAREWSFGTKNEEQLRIRGAIEAWNLADVEAWKFTRAFLARKRMEKSKWLEEEKQYLGGVKPDRQKEERW</sequence>
<evidence type="ECO:0000313" key="4">
    <source>
        <dbReference type="Proteomes" id="UP000015441"/>
    </source>
</evidence>